<protein>
    <recommendedName>
        <fullName evidence="2">TadE-like domain-containing protein</fullName>
    </recommendedName>
</protein>
<gene>
    <name evidence="3" type="ORF">MACH21_25300</name>
</gene>
<dbReference type="Proteomes" id="UP001337723">
    <property type="component" value="Chromosome"/>
</dbReference>
<keyword evidence="4" id="KW-1185">Reference proteome</keyword>
<organism evidence="3 4">
    <name type="scientific">Roseicyclus marinus</name>
    <dbReference type="NCBI Taxonomy" id="2161673"/>
    <lineage>
        <taxon>Bacteria</taxon>
        <taxon>Pseudomonadati</taxon>
        <taxon>Pseudomonadota</taxon>
        <taxon>Alphaproteobacteria</taxon>
        <taxon>Rhodobacterales</taxon>
        <taxon>Roseobacteraceae</taxon>
        <taxon>Roseicyclus</taxon>
    </lineage>
</organism>
<accession>A0AA48KKY4</accession>
<dbReference type="KEGG" id="rmai:MACH21_25300"/>
<dbReference type="RefSeq" id="WP_338272280.1">
    <property type="nucleotide sequence ID" value="NZ_AP027266.1"/>
</dbReference>
<dbReference type="InterPro" id="IPR012495">
    <property type="entry name" value="TadE-like_dom"/>
</dbReference>
<evidence type="ECO:0000313" key="3">
    <source>
        <dbReference type="EMBL" id="BDW86353.1"/>
    </source>
</evidence>
<evidence type="ECO:0000256" key="1">
    <source>
        <dbReference type="SAM" id="Phobius"/>
    </source>
</evidence>
<sequence length="187" mass="20507">MTGLCKLITRFARDERATATMEFVIMFPVVITLFIAVFENGVILTRQVLLERSLDEAVRLLRLARTITDAETGQPRALTAADISEAICDNTGAIPDCDTVLVVDLRVIDTTTYALPAADVSCVDRRDLTIQPANEFRQGQNNDLVVIRVCAIVDRLLPFSGFGLNLVRDDTGGLHIVASSVFVNEPQ</sequence>
<name>A0AA48KKY4_9RHOB</name>
<keyword evidence="1" id="KW-0812">Transmembrane</keyword>
<evidence type="ECO:0000313" key="4">
    <source>
        <dbReference type="Proteomes" id="UP001337723"/>
    </source>
</evidence>
<reference evidence="3 4" key="1">
    <citation type="submission" date="2023-01" db="EMBL/GenBank/DDBJ databases">
        <title>Complete genome sequence of Roseicyclus marinus strain Dej080120_10.</title>
        <authorList>
            <person name="Ueki S."/>
            <person name="Maruyama F."/>
        </authorList>
    </citation>
    <scope>NUCLEOTIDE SEQUENCE [LARGE SCALE GENOMIC DNA]</scope>
    <source>
        <strain evidence="3 4">Dej080120_10</strain>
    </source>
</reference>
<dbReference type="Pfam" id="PF07811">
    <property type="entry name" value="TadE"/>
    <property type="match status" value="1"/>
</dbReference>
<feature type="transmembrane region" description="Helical" evidence="1">
    <location>
        <begin position="23"/>
        <end position="44"/>
    </location>
</feature>
<keyword evidence="1" id="KW-0472">Membrane</keyword>
<keyword evidence="1" id="KW-1133">Transmembrane helix</keyword>
<dbReference type="AlphaFoldDB" id="A0AA48KKY4"/>
<feature type="domain" description="TadE-like" evidence="2">
    <location>
        <begin position="18"/>
        <end position="59"/>
    </location>
</feature>
<evidence type="ECO:0000259" key="2">
    <source>
        <dbReference type="Pfam" id="PF07811"/>
    </source>
</evidence>
<proteinExistence type="predicted"/>
<dbReference type="EMBL" id="AP027266">
    <property type="protein sequence ID" value="BDW86353.1"/>
    <property type="molecule type" value="Genomic_DNA"/>
</dbReference>